<feature type="transmembrane region" description="Helical" evidence="1">
    <location>
        <begin position="141"/>
        <end position="166"/>
    </location>
</feature>
<keyword evidence="1" id="KW-0812">Transmembrane</keyword>
<accession>A0ABT3TRN2</accession>
<keyword evidence="2" id="KW-0732">Signal</keyword>
<feature type="chain" id="PRO_5046075249" description="Lipoprotein" evidence="2">
    <location>
        <begin position="29"/>
        <end position="177"/>
    </location>
</feature>
<dbReference type="RefSeq" id="WP_266597725.1">
    <property type="nucleotide sequence ID" value="NZ_JAPHNL010000062.1"/>
</dbReference>
<evidence type="ECO:0000313" key="4">
    <source>
        <dbReference type="Proteomes" id="UP001163064"/>
    </source>
</evidence>
<gene>
    <name evidence="3" type="ORF">OFY01_07960</name>
</gene>
<feature type="signal peptide" evidence="2">
    <location>
        <begin position="1"/>
        <end position="28"/>
    </location>
</feature>
<dbReference type="EMBL" id="JAPHNL010000062">
    <property type="protein sequence ID" value="MCX3059704.1"/>
    <property type="molecule type" value="Genomic_DNA"/>
</dbReference>
<evidence type="ECO:0008006" key="5">
    <source>
        <dbReference type="Google" id="ProtNLM"/>
    </source>
</evidence>
<evidence type="ECO:0000313" key="3">
    <source>
        <dbReference type="EMBL" id="MCX3059704.1"/>
    </source>
</evidence>
<feature type="transmembrane region" description="Helical" evidence="1">
    <location>
        <begin position="101"/>
        <end position="121"/>
    </location>
</feature>
<evidence type="ECO:0000256" key="1">
    <source>
        <dbReference type="SAM" id="Phobius"/>
    </source>
</evidence>
<sequence>MPMPTKHRWTATTSVLCGCLLLTVACGAAPLLTSVTAHVGTVLVPSALGVPFGLPGLRATPLGGTTWAWQLTEDFAATVLCAVAVLRVRRHVRLRPDGGRVRRLAAGWTALVAGGAVAGTWRGLVVARMVEAGWGGWCGYAVAGAVFGAVWGVVLGWLPGALTACAPPSGPRRSPHV</sequence>
<dbReference type="PROSITE" id="PS51257">
    <property type="entry name" value="PROKAR_LIPOPROTEIN"/>
    <property type="match status" value="1"/>
</dbReference>
<proteinExistence type="predicted"/>
<comment type="caution">
    <text evidence="3">The sequence shown here is derived from an EMBL/GenBank/DDBJ whole genome shotgun (WGS) entry which is preliminary data.</text>
</comment>
<reference evidence="3" key="1">
    <citation type="submission" date="2022-10" db="EMBL/GenBank/DDBJ databases">
        <title>Streptomyces beihaiensis sp. nov., a chitin degrading actinobacterium, isolated from shrimp pond soil.</title>
        <authorList>
            <person name="Xie J."/>
            <person name="Shen N."/>
        </authorList>
    </citation>
    <scope>NUCLEOTIDE SEQUENCE</scope>
    <source>
        <strain evidence="3">GXMU-J5</strain>
    </source>
</reference>
<organism evidence="3 4">
    <name type="scientific">Streptomyces beihaiensis</name>
    <dbReference type="NCBI Taxonomy" id="2984495"/>
    <lineage>
        <taxon>Bacteria</taxon>
        <taxon>Bacillati</taxon>
        <taxon>Actinomycetota</taxon>
        <taxon>Actinomycetes</taxon>
        <taxon>Kitasatosporales</taxon>
        <taxon>Streptomycetaceae</taxon>
        <taxon>Streptomyces</taxon>
    </lineage>
</organism>
<protein>
    <recommendedName>
        <fullName evidence="5">Lipoprotein</fullName>
    </recommendedName>
</protein>
<evidence type="ECO:0000256" key="2">
    <source>
        <dbReference type="SAM" id="SignalP"/>
    </source>
</evidence>
<name>A0ABT3TRN2_9ACTN</name>
<keyword evidence="4" id="KW-1185">Reference proteome</keyword>
<keyword evidence="1" id="KW-0472">Membrane</keyword>
<keyword evidence="1" id="KW-1133">Transmembrane helix</keyword>
<dbReference type="Proteomes" id="UP001163064">
    <property type="component" value="Unassembled WGS sequence"/>
</dbReference>